<feature type="transmembrane region" description="Helical" evidence="1">
    <location>
        <begin position="15"/>
        <end position="33"/>
    </location>
</feature>
<evidence type="ECO:0000256" key="1">
    <source>
        <dbReference type="SAM" id="Phobius"/>
    </source>
</evidence>
<dbReference type="AlphaFoldDB" id="A0AAX6HLY3"/>
<keyword evidence="1" id="KW-1133">Transmembrane helix</keyword>
<sequence length="85" mass="9219">MMMGSSGESADDGPAQVLIWIDSMGNLLLLFFSHQGVSFRRAGTSFSNVGVLFFVVADLSFSPLCSSDCQKFASILVNFMSNRAR</sequence>
<evidence type="ECO:0000313" key="2">
    <source>
        <dbReference type="EMBL" id="KAJ6841980.1"/>
    </source>
</evidence>
<proteinExistence type="predicted"/>
<name>A0AAX6HLY3_IRIPA</name>
<gene>
    <name evidence="2" type="ORF">M6B38_303955</name>
</gene>
<reference evidence="2" key="1">
    <citation type="journal article" date="2023" name="GigaByte">
        <title>Genome assembly of the bearded iris, Iris pallida Lam.</title>
        <authorList>
            <person name="Bruccoleri R.E."/>
            <person name="Oakeley E.J."/>
            <person name="Faust A.M.E."/>
            <person name="Altorfer M."/>
            <person name="Dessus-Babus S."/>
            <person name="Burckhardt D."/>
            <person name="Oertli M."/>
            <person name="Naumann U."/>
            <person name="Petersen F."/>
            <person name="Wong J."/>
        </authorList>
    </citation>
    <scope>NUCLEOTIDE SEQUENCE</scope>
    <source>
        <strain evidence="2">GSM-AAB239-AS_SAM_17_03QT</strain>
    </source>
</reference>
<accession>A0AAX6HLY3</accession>
<comment type="caution">
    <text evidence="2">The sequence shown here is derived from an EMBL/GenBank/DDBJ whole genome shotgun (WGS) entry which is preliminary data.</text>
</comment>
<keyword evidence="1" id="KW-0472">Membrane</keyword>
<keyword evidence="1" id="KW-0812">Transmembrane</keyword>
<reference evidence="2" key="2">
    <citation type="submission" date="2023-04" db="EMBL/GenBank/DDBJ databases">
        <authorList>
            <person name="Bruccoleri R.E."/>
            <person name="Oakeley E.J."/>
            <person name="Faust A.-M."/>
            <person name="Dessus-Babus S."/>
            <person name="Altorfer M."/>
            <person name="Burckhardt D."/>
            <person name="Oertli M."/>
            <person name="Naumann U."/>
            <person name="Petersen F."/>
            <person name="Wong J."/>
        </authorList>
    </citation>
    <scope>NUCLEOTIDE SEQUENCE</scope>
    <source>
        <strain evidence="2">GSM-AAB239-AS_SAM_17_03QT</strain>
        <tissue evidence="2">Leaf</tissue>
    </source>
</reference>
<organism evidence="2 3">
    <name type="scientific">Iris pallida</name>
    <name type="common">Sweet iris</name>
    <dbReference type="NCBI Taxonomy" id="29817"/>
    <lineage>
        <taxon>Eukaryota</taxon>
        <taxon>Viridiplantae</taxon>
        <taxon>Streptophyta</taxon>
        <taxon>Embryophyta</taxon>
        <taxon>Tracheophyta</taxon>
        <taxon>Spermatophyta</taxon>
        <taxon>Magnoliopsida</taxon>
        <taxon>Liliopsida</taxon>
        <taxon>Asparagales</taxon>
        <taxon>Iridaceae</taxon>
        <taxon>Iridoideae</taxon>
        <taxon>Irideae</taxon>
        <taxon>Iris</taxon>
    </lineage>
</organism>
<protein>
    <submittedName>
        <fullName evidence="2">Uncharacterized protein</fullName>
    </submittedName>
</protein>
<keyword evidence="3" id="KW-1185">Reference proteome</keyword>
<dbReference type="EMBL" id="JANAVB010008197">
    <property type="protein sequence ID" value="KAJ6841980.1"/>
    <property type="molecule type" value="Genomic_DNA"/>
</dbReference>
<evidence type="ECO:0000313" key="3">
    <source>
        <dbReference type="Proteomes" id="UP001140949"/>
    </source>
</evidence>
<dbReference type="Proteomes" id="UP001140949">
    <property type="component" value="Unassembled WGS sequence"/>
</dbReference>